<evidence type="ECO:0000259" key="3">
    <source>
        <dbReference type="PROSITE" id="PS50043"/>
    </source>
</evidence>
<dbReference type="InterPro" id="IPR027417">
    <property type="entry name" value="P-loop_NTPase"/>
</dbReference>
<protein>
    <submittedName>
        <fullName evidence="4">AAA family ATPase</fullName>
    </submittedName>
</protein>
<evidence type="ECO:0000256" key="1">
    <source>
        <dbReference type="ARBA" id="ARBA00022741"/>
    </source>
</evidence>
<keyword evidence="2" id="KW-0067">ATP-binding</keyword>
<dbReference type="InterPro" id="IPR016032">
    <property type="entry name" value="Sig_transdc_resp-reg_C-effctor"/>
</dbReference>
<evidence type="ECO:0000313" key="4">
    <source>
        <dbReference type="EMBL" id="MBD1320377.1"/>
    </source>
</evidence>
<comment type="caution">
    <text evidence="4">The sequence shown here is derived from an EMBL/GenBank/DDBJ whole genome shotgun (WGS) entry which is preliminary data.</text>
</comment>
<dbReference type="RefSeq" id="WP_190267047.1">
    <property type="nucleotide sequence ID" value="NZ_BAABAD010000004.1"/>
</dbReference>
<keyword evidence="5" id="KW-1185">Reference proteome</keyword>
<dbReference type="SUPFAM" id="SSF46894">
    <property type="entry name" value="C-terminal effector domain of the bipartite response regulators"/>
    <property type="match status" value="1"/>
</dbReference>
<reference evidence="4 5" key="1">
    <citation type="submission" date="2020-09" db="EMBL/GenBank/DDBJ databases">
        <title>Novel species in genus Gordonia.</title>
        <authorList>
            <person name="Zhang G."/>
        </authorList>
    </citation>
    <scope>NUCLEOTIDE SEQUENCE [LARGE SCALE GENOMIC DNA]</scope>
    <source>
        <strain evidence="4 5">ON-33</strain>
    </source>
</reference>
<dbReference type="Gene3D" id="1.25.40.10">
    <property type="entry name" value="Tetratricopeptide repeat domain"/>
    <property type="match status" value="1"/>
</dbReference>
<evidence type="ECO:0000256" key="2">
    <source>
        <dbReference type="ARBA" id="ARBA00022840"/>
    </source>
</evidence>
<name>A0ABR7WC49_9ACTN</name>
<accession>A0ABR7WC49</accession>
<evidence type="ECO:0000313" key="5">
    <source>
        <dbReference type="Proteomes" id="UP000602395"/>
    </source>
</evidence>
<dbReference type="Pfam" id="PF13191">
    <property type="entry name" value="AAA_16"/>
    <property type="match status" value="1"/>
</dbReference>
<keyword evidence="1" id="KW-0547">Nucleotide-binding</keyword>
<dbReference type="CDD" id="cd06170">
    <property type="entry name" value="LuxR_C_like"/>
    <property type="match status" value="1"/>
</dbReference>
<dbReference type="SUPFAM" id="SSF52540">
    <property type="entry name" value="P-loop containing nucleoside triphosphate hydrolases"/>
    <property type="match status" value="1"/>
</dbReference>
<dbReference type="InterPro" id="IPR041664">
    <property type="entry name" value="AAA_16"/>
</dbReference>
<sequence>MVLSSPDDRACCLCVGLIERDGELAALTALATRAHGGEGNLVMITGEAGAGKTALIEEFTRQRPDNDRVLWGVCDPLATPRPLGPLHDVARDLLPRTREALTKAEHAYQMFDAVWDDFSSQPTIFVIDDAHWADQGTIDLLRHLLRRVGRSTTMVIITAREGEFVVDADPVRLLLGDIARTENARSIALSPLSVDGVASMIGDRALDAQQLHRRTSGNPFFVDQMLAHRGVDLPASVRDAVLARTVGLDSSGWEVLNLLACAPGAISETVIAELGVPSSGLQRLGETRLIQRTPRGVSFRHDLCRNAVQTVIPPGAEPALHQRMIAAYDAVGADPAVIVHHARGAGDNTRLRAAAAEAGRVAARSGAHQQSAEFFRMALSAGGSDDSADAELLELLAWECYLIDRLDEAIAAGTRALALRTASHDAAGVSADHHALAVYEWYNANRAAADHHVAQSIAATVGSTQAGPAAVASGHGHAMSAFLAMQAGRVDDARRDLARARELATRLDSPELAARVDIIAGCCDVMDGTPAGRQAVLERLAHAPAHLDEIYSSGYSNLTYLDVEQRRIVEATDLLATGIGMTVERDLPVCRAWQVGSRGRLGLIRGDWVGAKADCAEVLDSGSAPLTKIWPLLVSGLVALRSTGGGADDLGRAWDLVERYGEPLRLMPAASALVERSWLTGVADPRTDTFVRLLVDTDAAGLEWSRGDLAVWLRRAAVGFPADAVAERVAEPYRQQLAGDIAGAAESFDGLGITYEGALASVESGNPDRIARGLAALDRLGAHLVADKLRRDLRATGVAAVPSRRRRASMAHPAGLTPRQAEVLALMCDGLTNAELAQRLFLSEKTVDHHVSAILSRLEVASRREAVRRARALGVVD</sequence>
<feature type="domain" description="HTH luxR-type" evidence="3">
    <location>
        <begin position="809"/>
        <end position="874"/>
    </location>
</feature>
<dbReference type="InterPro" id="IPR011990">
    <property type="entry name" value="TPR-like_helical_dom_sf"/>
</dbReference>
<dbReference type="Gene3D" id="3.40.50.300">
    <property type="entry name" value="P-loop containing nucleotide triphosphate hydrolases"/>
    <property type="match status" value="1"/>
</dbReference>
<dbReference type="Gene3D" id="1.10.10.10">
    <property type="entry name" value="Winged helix-like DNA-binding domain superfamily/Winged helix DNA-binding domain"/>
    <property type="match status" value="1"/>
</dbReference>
<dbReference type="EMBL" id="JACWMS010000002">
    <property type="protein sequence ID" value="MBD1320377.1"/>
    <property type="molecule type" value="Genomic_DNA"/>
</dbReference>
<dbReference type="PANTHER" id="PTHR16305:SF35">
    <property type="entry name" value="TRANSCRIPTIONAL ACTIVATOR DOMAIN"/>
    <property type="match status" value="1"/>
</dbReference>
<organism evidence="4 5">
    <name type="scientific">Gordonia hankookensis</name>
    <dbReference type="NCBI Taxonomy" id="589403"/>
    <lineage>
        <taxon>Bacteria</taxon>
        <taxon>Bacillati</taxon>
        <taxon>Actinomycetota</taxon>
        <taxon>Actinomycetes</taxon>
        <taxon>Mycobacteriales</taxon>
        <taxon>Gordoniaceae</taxon>
        <taxon>Gordonia</taxon>
    </lineage>
</organism>
<dbReference type="PROSITE" id="PS50043">
    <property type="entry name" value="HTH_LUXR_2"/>
    <property type="match status" value="1"/>
</dbReference>
<dbReference type="Pfam" id="PF00196">
    <property type="entry name" value="GerE"/>
    <property type="match status" value="1"/>
</dbReference>
<dbReference type="SUPFAM" id="SSF48452">
    <property type="entry name" value="TPR-like"/>
    <property type="match status" value="1"/>
</dbReference>
<dbReference type="SMART" id="SM00421">
    <property type="entry name" value="HTH_LUXR"/>
    <property type="match status" value="1"/>
</dbReference>
<gene>
    <name evidence="4" type="ORF">IDF66_12370</name>
</gene>
<dbReference type="InterPro" id="IPR036388">
    <property type="entry name" value="WH-like_DNA-bd_sf"/>
</dbReference>
<dbReference type="Proteomes" id="UP000602395">
    <property type="component" value="Unassembled WGS sequence"/>
</dbReference>
<dbReference type="PANTHER" id="PTHR16305">
    <property type="entry name" value="TESTICULAR SOLUBLE ADENYLYL CYCLASE"/>
    <property type="match status" value="1"/>
</dbReference>
<proteinExistence type="predicted"/>
<dbReference type="InterPro" id="IPR000792">
    <property type="entry name" value="Tscrpt_reg_LuxR_C"/>
</dbReference>
<dbReference type="PRINTS" id="PR00038">
    <property type="entry name" value="HTHLUXR"/>
</dbReference>